<evidence type="ECO:0000313" key="2">
    <source>
        <dbReference type="Proteomes" id="UP000182060"/>
    </source>
</evidence>
<proteinExistence type="predicted"/>
<dbReference type="RefSeq" id="WP_071539338.1">
    <property type="nucleotide sequence ID" value="NZ_CP015016.1"/>
</dbReference>
<sequence length="90" mass="10023">MAQIIQDGVAYIAFAPNPDGTVRIAGFCPEEYAEDHIVRASYLATAAKLQELFTLADAAVKEELKEEGHDIEQIMKEVYMPESKIITDIH</sequence>
<name>A0AAC9NIH0_9BURK</name>
<dbReference type="EMBL" id="CP015017">
    <property type="protein sequence ID" value="APC01333.1"/>
    <property type="molecule type" value="Genomic_DNA"/>
</dbReference>
<dbReference type="AlphaFoldDB" id="A0AAC9NIH0"/>
<gene>
    <name evidence="1" type="ORF">AOC25_06765</name>
</gene>
<reference evidence="1" key="1">
    <citation type="journal article" date="2017" name="Appl. Environ. Microbiol.">
        <title>Microdiversification of a pelagic Polynucleobacter species is mainly driven by acquisition of genomic islands from a partially interspecific gene pool.</title>
        <authorList>
            <person name="Hoetzinger M."/>
            <person name="Hahn M.W."/>
            <person name="Jezberova J."/>
            <person name="Schmidt J."/>
            <person name="Koll U."/>
        </authorList>
    </citation>
    <scope>NUCLEOTIDE SEQUENCE</scope>
    <source>
        <strain evidence="1">MWH-RechtKol4</strain>
    </source>
</reference>
<evidence type="ECO:0000313" key="1">
    <source>
        <dbReference type="EMBL" id="APC01333.1"/>
    </source>
</evidence>
<organism evidence="1 2">
    <name type="scientific">Polynucleobacter asymbioticus</name>
    <dbReference type="NCBI Taxonomy" id="576611"/>
    <lineage>
        <taxon>Bacteria</taxon>
        <taxon>Pseudomonadati</taxon>
        <taxon>Pseudomonadota</taxon>
        <taxon>Betaproteobacteria</taxon>
        <taxon>Burkholderiales</taxon>
        <taxon>Burkholderiaceae</taxon>
        <taxon>Polynucleobacter</taxon>
    </lineage>
</organism>
<dbReference type="Proteomes" id="UP000182060">
    <property type="component" value="Chromosome"/>
</dbReference>
<protein>
    <submittedName>
        <fullName evidence="1">Uncharacterized protein</fullName>
    </submittedName>
</protein>
<accession>A0AAC9NIH0</accession>